<dbReference type="GO" id="GO:0003852">
    <property type="term" value="F:2-isopropylmalate synthase activity"/>
    <property type="evidence" value="ECO:0007669"/>
    <property type="project" value="UniProtKB-EC"/>
</dbReference>
<keyword evidence="1" id="KW-0012">Acyltransferase</keyword>
<dbReference type="Proteomes" id="UP000249623">
    <property type="component" value="Chromosome 1"/>
</dbReference>
<accession>A0A2X3XFS0</accession>
<protein>
    <submittedName>
        <fullName evidence="1">2-isopropylmalate synthase</fullName>
        <ecNumber evidence="1">2.3.3.13</ecNumber>
    </submittedName>
</protein>
<organism evidence="1 2">
    <name type="scientific">Streptococcus sanguinis</name>
    <dbReference type="NCBI Taxonomy" id="1305"/>
    <lineage>
        <taxon>Bacteria</taxon>
        <taxon>Bacillati</taxon>
        <taxon>Bacillota</taxon>
        <taxon>Bacilli</taxon>
        <taxon>Lactobacillales</taxon>
        <taxon>Streptococcaceae</taxon>
        <taxon>Streptococcus</taxon>
    </lineage>
</organism>
<evidence type="ECO:0000313" key="2">
    <source>
        <dbReference type="Proteomes" id="UP000249623"/>
    </source>
</evidence>
<dbReference type="EC" id="2.3.3.13" evidence="1"/>
<proteinExistence type="predicted"/>
<dbReference type="EMBL" id="LS483346">
    <property type="protein sequence ID" value="SQF34591.1"/>
    <property type="molecule type" value="Genomic_DNA"/>
</dbReference>
<evidence type="ECO:0000313" key="1">
    <source>
        <dbReference type="EMBL" id="SQF34591.1"/>
    </source>
</evidence>
<name>A0A2X3XFS0_STRSA</name>
<reference evidence="1 2" key="1">
    <citation type="submission" date="2018-06" db="EMBL/GenBank/DDBJ databases">
        <authorList>
            <consortium name="Pathogen Informatics"/>
            <person name="Doyle S."/>
        </authorList>
    </citation>
    <scope>NUCLEOTIDE SEQUENCE [LARGE SCALE GENOMIC DNA]</scope>
    <source>
        <strain evidence="1 2">NCTC11085</strain>
    </source>
</reference>
<sequence length="55" mass="6238">MDSKGATGVGLHLDFSEIDLSYTVSVIEYDLEVWEDFFLKGSLYLRKGVVYDTQS</sequence>
<dbReference type="AlphaFoldDB" id="A0A2X3XFS0"/>
<gene>
    <name evidence="1" type="primary">leuA_1</name>
    <name evidence="1" type="ORF">NCTC11085_00961</name>
</gene>
<keyword evidence="1" id="KW-0808">Transferase</keyword>